<dbReference type="NCBIfam" id="TIGR02884">
    <property type="entry name" value="spore_pdaA"/>
    <property type="match status" value="1"/>
</dbReference>
<name>A0ABZ2Y7Q4_9FIRM</name>
<dbReference type="Proteomes" id="UP001486565">
    <property type="component" value="Chromosome"/>
</dbReference>
<organism evidence="2 3">
    <name type="scientific">Defluviitalea saccharophila</name>
    <dbReference type="NCBI Taxonomy" id="879970"/>
    <lineage>
        <taxon>Bacteria</taxon>
        <taxon>Bacillati</taxon>
        <taxon>Bacillota</taxon>
        <taxon>Clostridia</taxon>
        <taxon>Lachnospirales</taxon>
        <taxon>Defluviitaleaceae</taxon>
        <taxon>Defluviitalea</taxon>
    </lineage>
</organism>
<protein>
    <submittedName>
        <fullName evidence="2">Delta-lactam-biosynthetic de-N-acetylase</fullName>
    </submittedName>
</protein>
<sequence>MKMFKVVKGKKIVLTILLCVAAYFLGGRVAMLADTHKQEVMSRSVEENWGLGFSTPGQPPKANATAEQLKQYDAYYIGDTNKKVIYLTFDAGYENGYTSAILDALKKHNVPATFFIVGNYIKTSPDLVKRMIDEGHTVGNHTYNHPNMSKMNSMETFRKELEDLEIAFEKATGQKMAKYYRPPQGKYNVNNLKMAKEMGYKTFFWSLAYVDWYTDKQPTKDEAFKKLLGRIHPGAVVLLHSTSKTNAEVLDELIGKWKEMGYTFDSLDHLVQ</sequence>
<accession>A0ABZ2Y7Q4</accession>
<dbReference type="Gene3D" id="3.20.20.370">
    <property type="entry name" value="Glycoside hydrolase/deacetylase"/>
    <property type="match status" value="1"/>
</dbReference>
<evidence type="ECO:0000313" key="2">
    <source>
        <dbReference type="EMBL" id="WZL69998.1"/>
    </source>
</evidence>
<dbReference type="Pfam" id="PF01522">
    <property type="entry name" value="Polysacc_deac_1"/>
    <property type="match status" value="1"/>
</dbReference>
<dbReference type="EMBL" id="CP121687">
    <property type="protein sequence ID" value="WZL69998.1"/>
    <property type="molecule type" value="Genomic_DNA"/>
</dbReference>
<dbReference type="PROSITE" id="PS51677">
    <property type="entry name" value="NODB"/>
    <property type="match status" value="1"/>
</dbReference>
<evidence type="ECO:0000313" key="3">
    <source>
        <dbReference type="Proteomes" id="UP001486565"/>
    </source>
</evidence>
<reference evidence="2 3" key="1">
    <citation type="submission" date="2023-03" db="EMBL/GenBank/DDBJ databases">
        <title>Novel Species.</title>
        <authorList>
            <person name="Ma S."/>
        </authorList>
    </citation>
    <scope>NUCLEOTIDE SEQUENCE [LARGE SCALE GENOMIC DNA]</scope>
    <source>
        <strain evidence="2 3">LIND6LT2</strain>
    </source>
</reference>
<dbReference type="InterPro" id="IPR011330">
    <property type="entry name" value="Glyco_hydro/deAcase_b/a-brl"/>
</dbReference>
<dbReference type="SUPFAM" id="SSF88713">
    <property type="entry name" value="Glycoside hydrolase/deacetylase"/>
    <property type="match status" value="1"/>
</dbReference>
<keyword evidence="3" id="KW-1185">Reference proteome</keyword>
<dbReference type="PANTHER" id="PTHR10587">
    <property type="entry name" value="GLYCOSYL TRANSFERASE-RELATED"/>
    <property type="match status" value="1"/>
</dbReference>
<gene>
    <name evidence="2" type="primary">pdaA</name>
    <name evidence="2" type="ORF">QBE51_00255</name>
</gene>
<dbReference type="PANTHER" id="PTHR10587:SF78">
    <property type="entry name" value="PEPTIDOGLYCAN-N-ACETYLMURAMIC ACID DEACETYLASE PDAA"/>
    <property type="match status" value="1"/>
</dbReference>
<feature type="domain" description="NodB homology" evidence="1">
    <location>
        <begin position="83"/>
        <end position="265"/>
    </location>
</feature>
<dbReference type="InterPro" id="IPR002509">
    <property type="entry name" value="NODB_dom"/>
</dbReference>
<dbReference type="RefSeq" id="WP_341876961.1">
    <property type="nucleotide sequence ID" value="NZ_CP121687.1"/>
</dbReference>
<dbReference type="CDD" id="cd10948">
    <property type="entry name" value="CE4_BsPdaA_like"/>
    <property type="match status" value="1"/>
</dbReference>
<dbReference type="InterPro" id="IPR050248">
    <property type="entry name" value="Polysacc_deacetylase_ArnD"/>
</dbReference>
<evidence type="ECO:0000259" key="1">
    <source>
        <dbReference type="PROSITE" id="PS51677"/>
    </source>
</evidence>
<proteinExistence type="predicted"/>
<dbReference type="InterPro" id="IPR014235">
    <property type="entry name" value="Spore_PdaA"/>
</dbReference>